<dbReference type="GO" id="GO:0005730">
    <property type="term" value="C:nucleolus"/>
    <property type="evidence" value="ECO:0007669"/>
    <property type="project" value="TreeGrafter"/>
</dbReference>
<evidence type="ECO:0000256" key="1">
    <source>
        <dbReference type="ARBA" id="ARBA00022884"/>
    </source>
</evidence>
<dbReference type="Gene3D" id="3.30.70.330">
    <property type="match status" value="1"/>
</dbReference>
<feature type="region of interest" description="Disordered" evidence="3">
    <location>
        <begin position="1"/>
        <end position="25"/>
    </location>
</feature>
<dbReference type="SUPFAM" id="SSF54928">
    <property type="entry name" value="RNA-binding domain, RBD"/>
    <property type="match status" value="1"/>
</dbReference>
<feature type="compositionally biased region" description="Basic and acidic residues" evidence="3">
    <location>
        <begin position="565"/>
        <end position="586"/>
    </location>
</feature>
<dbReference type="InterPro" id="IPR000504">
    <property type="entry name" value="RRM_dom"/>
</dbReference>
<evidence type="ECO:0000256" key="2">
    <source>
        <dbReference type="PROSITE-ProRule" id="PRU00176"/>
    </source>
</evidence>
<feature type="compositionally biased region" description="Basic and acidic residues" evidence="3">
    <location>
        <begin position="526"/>
        <end position="539"/>
    </location>
</feature>
<keyword evidence="1 2" id="KW-0694">RNA-binding</keyword>
<feature type="compositionally biased region" description="Polar residues" evidence="3">
    <location>
        <begin position="610"/>
        <end position="621"/>
    </location>
</feature>
<keyword evidence="6" id="KW-1185">Reference proteome</keyword>
<evidence type="ECO:0000313" key="5">
    <source>
        <dbReference type="EMBL" id="KAF2851553.1"/>
    </source>
</evidence>
<dbReference type="Proteomes" id="UP000799423">
    <property type="component" value="Unassembled WGS sequence"/>
</dbReference>
<feature type="compositionally biased region" description="Basic and acidic residues" evidence="3">
    <location>
        <begin position="477"/>
        <end position="516"/>
    </location>
</feature>
<dbReference type="OrthoDB" id="48651at2759"/>
<organism evidence="5 6">
    <name type="scientific">Plenodomus tracheiphilus IPT5</name>
    <dbReference type="NCBI Taxonomy" id="1408161"/>
    <lineage>
        <taxon>Eukaryota</taxon>
        <taxon>Fungi</taxon>
        <taxon>Dikarya</taxon>
        <taxon>Ascomycota</taxon>
        <taxon>Pezizomycotina</taxon>
        <taxon>Dothideomycetes</taxon>
        <taxon>Pleosporomycetidae</taxon>
        <taxon>Pleosporales</taxon>
        <taxon>Pleosporineae</taxon>
        <taxon>Leptosphaeriaceae</taxon>
        <taxon>Plenodomus</taxon>
    </lineage>
</organism>
<feature type="compositionally biased region" description="Polar residues" evidence="3">
    <location>
        <begin position="451"/>
        <end position="460"/>
    </location>
</feature>
<dbReference type="FunFam" id="3.30.70.330:FF:000356">
    <property type="entry name" value="Translation initiation factor 4B"/>
    <property type="match status" value="1"/>
</dbReference>
<feature type="region of interest" description="Disordered" evidence="3">
    <location>
        <begin position="256"/>
        <end position="637"/>
    </location>
</feature>
<dbReference type="InterPro" id="IPR035979">
    <property type="entry name" value="RBD_domain_sf"/>
</dbReference>
<accession>A0A6A7B893</accession>
<evidence type="ECO:0000256" key="3">
    <source>
        <dbReference type="SAM" id="MobiDB-lite"/>
    </source>
</evidence>
<proteinExistence type="predicted"/>
<feature type="compositionally biased region" description="Basic and acidic residues" evidence="3">
    <location>
        <begin position="257"/>
        <end position="272"/>
    </location>
</feature>
<feature type="compositionally biased region" description="Low complexity" evidence="3">
    <location>
        <begin position="592"/>
        <end position="602"/>
    </location>
</feature>
<evidence type="ECO:0000313" key="6">
    <source>
        <dbReference type="Proteomes" id="UP000799423"/>
    </source>
</evidence>
<feature type="compositionally biased region" description="Low complexity" evidence="3">
    <location>
        <begin position="417"/>
        <end position="438"/>
    </location>
</feature>
<feature type="region of interest" description="Disordered" evidence="3">
    <location>
        <begin position="50"/>
        <end position="86"/>
    </location>
</feature>
<dbReference type="GO" id="GO:0003723">
    <property type="term" value="F:RNA binding"/>
    <property type="evidence" value="ECO:0007669"/>
    <property type="project" value="UniProtKB-UniRule"/>
</dbReference>
<protein>
    <recommendedName>
        <fullName evidence="4">RRM domain-containing protein</fullName>
    </recommendedName>
</protein>
<evidence type="ECO:0000259" key="4">
    <source>
        <dbReference type="PROSITE" id="PS50102"/>
    </source>
</evidence>
<dbReference type="InterPro" id="IPR012677">
    <property type="entry name" value="Nucleotide-bd_a/b_plait_sf"/>
</dbReference>
<dbReference type="Pfam" id="PF00076">
    <property type="entry name" value="RRM_1"/>
    <property type="match status" value="1"/>
</dbReference>
<dbReference type="EMBL" id="MU006302">
    <property type="protein sequence ID" value="KAF2851553.1"/>
    <property type="molecule type" value="Genomic_DNA"/>
</dbReference>
<feature type="compositionally biased region" description="Basic and acidic residues" evidence="3">
    <location>
        <begin position="382"/>
        <end position="397"/>
    </location>
</feature>
<feature type="compositionally biased region" description="Pro residues" evidence="3">
    <location>
        <begin position="67"/>
        <end position="82"/>
    </location>
</feature>
<dbReference type="PROSITE" id="PS50102">
    <property type="entry name" value="RRM"/>
    <property type="match status" value="1"/>
</dbReference>
<reference evidence="5" key="1">
    <citation type="submission" date="2020-01" db="EMBL/GenBank/DDBJ databases">
        <authorList>
            <consortium name="DOE Joint Genome Institute"/>
            <person name="Haridas S."/>
            <person name="Albert R."/>
            <person name="Binder M."/>
            <person name="Bloem J."/>
            <person name="Labutti K."/>
            <person name="Salamov A."/>
            <person name="Andreopoulos B."/>
            <person name="Baker S.E."/>
            <person name="Barry K."/>
            <person name="Bills G."/>
            <person name="Bluhm B.H."/>
            <person name="Cannon C."/>
            <person name="Castanera R."/>
            <person name="Culley D.E."/>
            <person name="Daum C."/>
            <person name="Ezra D."/>
            <person name="Gonzalez J.B."/>
            <person name="Henrissat B."/>
            <person name="Kuo A."/>
            <person name="Liang C."/>
            <person name="Lipzen A."/>
            <person name="Lutzoni F."/>
            <person name="Magnuson J."/>
            <person name="Mondo S."/>
            <person name="Nolan M."/>
            <person name="Ohm R."/>
            <person name="Pangilinan J."/>
            <person name="Park H.-J."/>
            <person name="Ramirez L."/>
            <person name="Alfaro M."/>
            <person name="Sun H."/>
            <person name="Tritt A."/>
            <person name="Yoshinaga Y."/>
            <person name="Zwiers L.-H."/>
            <person name="Turgeon B.G."/>
            <person name="Goodwin S.B."/>
            <person name="Spatafora J.W."/>
            <person name="Crous P.W."/>
            <person name="Grigoriev I.V."/>
        </authorList>
    </citation>
    <scope>NUCLEOTIDE SEQUENCE</scope>
    <source>
        <strain evidence="5">IPT5</strain>
    </source>
</reference>
<dbReference type="PANTHER" id="PTHR23236:SF11">
    <property type="entry name" value="EUKARYOTIC TRANSLATION INITIATION FACTOR 4H"/>
    <property type="match status" value="1"/>
</dbReference>
<sequence length="637" mass="68491">MVDGGRWMVDGGRRGCADISESPPDAQRCDWISATGKRTRRTRGDFRHALSSLPSHHGPHDTCTLTPRPPNTTPHHPPPPPARRQALARRLHTAIMAPKKKEQQKMSLGDFLGDQSLGSWADEMEDAPMPGAAGAGARAGYGGDRPSYSSGGGFGADRGASFADRGFAVREELPLPSKPPYTAHLGNLSFDATEGDVNDFFSGCEVTNVRIVEDKLDRKPKGFGYVEFGSVEGLKKALDLSGAQFQGRNVRVSVAEPPKDRVEAREITDWTRKGPLPDLPGQRRTSERGGFGSGRDRGFEGGSDAGSERGERRRPPPFAGDGKERDFGNWERKGPLSPSATAGGPPREGGRPRTFEGGAARPERRQSPAWGEGQGDAGSRGPRREFQPSERPQHDRQPTAPELDNQWRTKMRPDAPSPTATPDASTPSSPAPQAAAPAGRPRLNLAKRTVSEAQPAQDATPSDKPNPFGAARPIDTATREKEIEEKRQLAIRQKKEADDKAREEKKAKDAAEKAASKDSAPATPSTEKKEDGSEEKPRATFEILQRAGDEGNSAGQDEDAEGEIVDDKAVKPQEVVRDPTKPDGSWRRKSNTPAAPAGTTTETLDDDGWSTVTKPVKNTKSNNRRGGGGAPARAIAS</sequence>
<feature type="domain" description="RRM" evidence="4">
    <location>
        <begin position="181"/>
        <end position="257"/>
    </location>
</feature>
<feature type="compositionally biased region" description="Basic and acidic residues" evidence="3">
    <location>
        <begin position="321"/>
        <end position="334"/>
    </location>
</feature>
<dbReference type="PANTHER" id="PTHR23236">
    <property type="entry name" value="EUKARYOTIC TRANSLATION INITIATION FACTOR 4B/4H"/>
    <property type="match status" value="1"/>
</dbReference>
<gene>
    <name evidence="5" type="ORF">T440DRAFT_554454</name>
</gene>
<dbReference type="SMART" id="SM00360">
    <property type="entry name" value="RRM"/>
    <property type="match status" value="1"/>
</dbReference>
<name>A0A6A7B893_9PLEO</name>
<dbReference type="AlphaFoldDB" id="A0A6A7B893"/>